<dbReference type="GO" id="GO:0003678">
    <property type="term" value="F:DNA helicase activity"/>
    <property type="evidence" value="ECO:0007669"/>
    <property type="project" value="InterPro"/>
</dbReference>
<reference evidence="7" key="1">
    <citation type="submission" date="2019-03" db="EMBL/GenBank/DDBJ databases">
        <title>Lake Tanganyika Metagenome-Assembled Genomes (MAGs).</title>
        <authorList>
            <person name="Tran P."/>
        </authorList>
    </citation>
    <scope>NUCLEOTIDE SEQUENCE</scope>
    <source>
        <strain evidence="7">M_DeepCast_400m_m2_100</strain>
    </source>
</reference>
<dbReference type="SUPFAM" id="SSF52540">
    <property type="entry name" value="P-loop containing nucleoside triphosphate hydrolases"/>
    <property type="match status" value="1"/>
</dbReference>
<gene>
    <name evidence="7" type="ORF">FJY75_05340</name>
</gene>
<keyword evidence="2 5" id="KW-0378">Hydrolase</keyword>
<evidence type="ECO:0000256" key="3">
    <source>
        <dbReference type="ARBA" id="ARBA00022806"/>
    </source>
</evidence>
<dbReference type="InterPro" id="IPR014016">
    <property type="entry name" value="UvrD-like_ATP-bd"/>
</dbReference>
<dbReference type="Gene3D" id="3.40.50.300">
    <property type="entry name" value="P-loop containing nucleotide triphosphate hydrolases"/>
    <property type="match status" value="3"/>
</dbReference>
<evidence type="ECO:0000256" key="5">
    <source>
        <dbReference type="PROSITE-ProRule" id="PRU00560"/>
    </source>
</evidence>
<dbReference type="GO" id="GO:0003677">
    <property type="term" value="F:DNA binding"/>
    <property type="evidence" value="ECO:0007669"/>
    <property type="project" value="InterPro"/>
</dbReference>
<proteinExistence type="predicted"/>
<name>A0A937X7T2_UNCEI</name>
<keyword evidence="4 5" id="KW-0067">ATP-binding</keyword>
<dbReference type="EMBL" id="VGIY01000097">
    <property type="protein sequence ID" value="MBM3317256.1"/>
    <property type="molecule type" value="Genomic_DNA"/>
</dbReference>
<evidence type="ECO:0000313" key="8">
    <source>
        <dbReference type="Proteomes" id="UP000748308"/>
    </source>
</evidence>
<dbReference type="PROSITE" id="PS51198">
    <property type="entry name" value="UVRD_HELICASE_ATP_BIND"/>
    <property type="match status" value="1"/>
</dbReference>
<evidence type="ECO:0000313" key="7">
    <source>
        <dbReference type="EMBL" id="MBM3317256.1"/>
    </source>
</evidence>
<feature type="domain" description="UvrD-like helicase ATP-binding" evidence="6">
    <location>
        <begin position="12"/>
        <end position="250"/>
    </location>
</feature>
<evidence type="ECO:0000259" key="6">
    <source>
        <dbReference type="PROSITE" id="PS51198"/>
    </source>
</evidence>
<dbReference type="InterPro" id="IPR027417">
    <property type="entry name" value="P-loop_NTPase"/>
</dbReference>
<dbReference type="Pfam" id="PF13245">
    <property type="entry name" value="AAA_19"/>
    <property type="match status" value="1"/>
</dbReference>
<dbReference type="InterPro" id="IPR000212">
    <property type="entry name" value="DNA_helicase_UvrD/REP"/>
</dbReference>
<keyword evidence="1 5" id="KW-0547">Nucleotide-binding</keyword>
<dbReference type="Proteomes" id="UP000748308">
    <property type="component" value="Unassembled WGS sequence"/>
</dbReference>
<keyword evidence="3 5" id="KW-0347">Helicase</keyword>
<evidence type="ECO:0000256" key="4">
    <source>
        <dbReference type="ARBA" id="ARBA00022840"/>
    </source>
</evidence>
<dbReference type="AlphaFoldDB" id="A0A937X7T2"/>
<evidence type="ECO:0000256" key="2">
    <source>
        <dbReference type="ARBA" id="ARBA00022801"/>
    </source>
</evidence>
<dbReference type="PANTHER" id="PTHR11070">
    <property type="entry name" value="UVRD / RECB / PCRA DNA HELICASE FAMILY MEMBER"/>
    <property type="match status" value="1"/>
</dbReference>
<evidence type="ECO:0000256" key="1">
    <source>
        <dbReference type="ARBA" id="ARBA00022741"/>
    </source>
</evidence>
<sequence>MSEEADYSAEEAELQAAIEAVLASSSRKKLVIAGPGTGKTTLFKRLLELSPGGRDERIVLTFINTLKDDLEDDLGEMAQVYTLHSYCLGLLYRHPALRGPLSEDFTCRPGLAGLIADDYKFIHGEDAPRFVGKMRALADDDDMRFYLERGVYYAAADFDDAVYRAYQGLKAGHVPVDSFQLVLIDEYQDFNAMEAGVIDALAETSPIVIAGDDDQALYSQLRDASWDHIRLLNDAGDYEVHKLPFCMRCPKVVVDAVNDIITRANELDRLAGRIDKPYKHFPPVKGSDSAKYPRIDEVETTVQRQTANYMGQYIAQAIGQIPDDEIQESLNGGYPTALVIVAQPYRDQIVRYLEDAGYEVDTKRDSEGRLTRETGLAILKSNAESNLGWRIILAADRPAFLGDAVRATADNLTLLADSVPVDYRKHVLAEAEAYELPQQTEGAAPQGEGELRPSIKVTSFEGAKGLSAQHVYMVGLHDGELPHDPQSIKDLEICKFIVGLTRTRKKCTLIHTRNFAGGWKVASCFLDWIDPTRLAHLRVDADYWRQRAADDAPGRGGVALTRGSSRLASLAAEAQNIRRPTHWQWSEYKRS</sequence>
<comment type="caution">
    <text evidence="7">The sequence shown here is derived from an EMBL/GenBank/DDBJ whole genome shotgun (WGS) entry which is preliminary data.</text>
</comment>
<dbReference type="GO" id="GO:0005524">
    <property type="term" value="F:ATP binding"/>
    <property type="evidence" value="ECO:0007669"/>
    <property type="project" value="UniProtKB-UniRule"/>
</dbReference>
<accession>A0A937X7T2</accession>
<protein>
    <submittedName>
        <fullName evidence="7">AAA family ATPase</fullName>
    </submittedName>
</protein>
<organism evidence="7 8">
    <name type="scientific">Eiseniibacteriota bacterium</name>
    <dbReference type="NCBI Taxonomy" id="2212470"/>
    <lineage>
        <taxon>Bacteria</taxon>
        <taxon>Candidatus Eiseniibacteriota</taxon>
    </lineage>
</organism>
<feature type="binding site" evidence="5">
    <location>
        <begin position="33"/>
        <end position="40"/>
    </location>
    <ligand>
        <name>ATP</name>
        <dbReference type="ChEBI" id="CHEBI:30616"/>
    </ligand>
</feature>
<dbReference type="GO" id="GO:0016787">
    <property type="term" value="F:hydrolase activity"/>
    <property type="evidence" value="ECO:0007669"/>
    <property type="project" value="UniProtKB-UniRule"/>
</dbReference>